<organism evidence="2 3">
    <name type="scientific">Tigheibacillus halophilus</name>
    <dbReference type="NCBI Taxonomy" id="361280"/>
    <lineage>
        <taxon>Bacteria</taxon>
        <taxon>Bacillati</taxon>
        <taxon>Bacillota</taxon>
        <taxon>Bacilli</taxon>
        <taxon>Bacillales</taxon>
        <taxon>Bacillaceae</taxon>
        <taxon>Tigheibacillus</taxon>
    </lineage>
</organism>
<reference evidence="2 3" key="1">
    <citation type="submission" date="2023-10" db="EMBL/GenBank/DDBJ databases">
        <title>Virgibacillus halophilus 5B73C genome.</title>
        <authorList>
            <person name="Miliotis G."/>
            <person name="Sengupta P."/>
            <person name="Hameed A."/>
            <person name="Chuvochina M."/>
            <person name="Mcdonagh F."/>
            <person name="Simpson A.C."/>
            <person name="Singh N.K."/>
            <person name="Rekha P.D."/>
            <person name="Raman K."/>
            <person name="Hugenholtz P."/>
            <person name="Venkateswaran K."/>
        </authorList>
    </citation>
    <scope>NUCLEOTIDE SEQUENCE [LARGE SCALE GENOMIC DNA]</scope>
    <source>
        <strain evidence="2 3">5B73C</strain>
    </source>
</reference>
<gene>
    <name evidence="2" type="ORF">RWE15_15095</name>
</gene>
<dbReference type="Proteomes" id="UP001281447">
    <property type="component" value="Unassembled WGS sequence"/>
</dbReference>
<keyword evidence="3" id="KW-1185">Reference proteome</keyword>
<accession>A0ABU5C837</accession>
<dbReference type="EMBL" id="JAWDIP010000003">
    <property type="protein sequence ID" value="MDY0395511.1"/>
    <property type="molecule type" value="Genomic_DNA"/>
</dbReference>
<proteinExistence type="predicted"/>
<sequence>MTGKIQTRVSSKQDDGTVHFVFHLKNESGKEKTFHFNTGQRFDFIIKDSQGKKIKQYSKGRIFTQALGEEKVKKGEELTYKAKIADLPKGKYTVTFWLTAQKEDLKASRTFEVE</sequence>
<dbReference type="InterPro" id="IPR020481">
    <property type="entry name" value="Intracell_prot_inh_BsuPI"/>
</dbReference>
<name>A0ABU5C837_9BACI</name>
<dbReference type="Pfam" id="PF12690">
    <property type="entry name" value="BsuPI"/>
    <property type="match status" value="1"/>
</dbReference>
<evidence type="ECO:0000313" key="2">
    <source>
        <dbReference type="EMBL" id="MDY0395511.1"/>
    </source>
</evidence>
<feature type="domain" description="Intracellular proteinase inhibitor BsuPI" evidence="1">
    <location>
        <begin position="7"/>
        <end position="102"/>
    </location>
</feature>
<evidence type="ECO:0000259" key="1">
    <source>
        <dbReference type="Pfam" id="PF12690"/>
    </source>
</evidence>
<dbReference type="Gene3D" id="2.60.40.2360">
    <property type="entry name" value="Intracellular proteinase inhibitor BsuPI"/>
    <property type="match status" value="1"/>
</dbReference>
<dbReference type="InterPro" id="IPR038144">
    <property type="entry name" value="IPI"/>
</dbReference>
<comment type="caution">
    <text evidence="2">The sequence shown here is derived from an EMBL/GenBank/DDBJ whole genome shotgun (WGS) entry which is preliminary data.</text>
</comment>
<protein>
    <recommendedName>
        <fullName evidence="1">Intracellular proteinase inhibitor BsuPI domain-containing protein</fullName>
    </recommendedName>
</protein>
<evidence type="ECO:0000313" key="3">
    <source>
        <dbReference type="Proteomes" id="UP001281447"/>
    </source>
</evidence>